<evidence type="ECO:0000313" key="3">
    <source>
        <dbReference type="Proteomes" id="UP001329430"/>
    </source>
</evidence>
<name>A0AAN7V8C0_9COLE</name>
<sequence length="448" mass="50942">MTEIDTVSHTGSYDLITLAKKLNNDHLRAKLLDSLMLKKNRTQNGRKARFKVHPDTLSSSSDSDIPSEPYKNGFQSHHLYNTNEEQLNEGSVYLLPPTQFEQSRSPSDIDPTPRPQSSSGAKRKTPRPKTDEAKRKQMETKLLIVLQKIDSSVEDIRVSLGTKIVKPDGEADWTKRRKRGAEFCSRFQRNYLYQLGRQITDLQKGKSLDNTLQLLTSANQTLLQAFQAYHNYVPISFGDLVVDKLRAVVGHANDLCDVHETFLDHEGSLKKDLMDKIRRNCTIILDKANEMMSVEIELRKRSSSRTSLLSKKKKCTWKKTLSDKLSMYSIPNAGKKNLLRKKSVEKLNDTTRCSPSVQSRYKTAGFKHRPPINKSVPVKPKFPKRALMTINESPIGSPKNDDDIETIVKRHDDKKTKEQTAWEGAVCHLKGLCETITAKEENVSNFAF</sequence>
<dbReference type="AlphaFoldDB" id="A0AAN7V8C0"/>
<gene>
    <name evidence="2" type="ORF">RI129_009395</name>
</gene>
<comment type="caution">
    <text evidence="2">The sequence shown here is derived from an EMBL/GenBank/DDBJ whole genome shotgun (WGS) entry which is preliminary data.</text>
</comment>
<proteinExistence type="predicted"/>
<feature type="region of interest" description="Disordered" evidence="1">
    <location>
        <begin position="43"/>
        <end position="75"/>
    </location>
</feature>
<organism evidence="2 3">
    <name type="scientific">Pyrocoelia pectoralis</name>
    <dbReference type="NCBI Taxonomy" id="417401"/>
    <lineage>
        <taxon>Eukaryota</taxon>
        <taxon>Metazoa</taxon>
        <taxon>Ecdysozoa</taxon>
        <taxon>Arthropoda</taxon>
        <taxon>Hexapoda</taxon>
        <taxon>Insecta</taxon>
        <taxon>Pterygota</taxon>
        <taxon>Neoptera</taxon>
        <taxon>Endopterygota</taxon>
        <taxon>Coleoptera</taxon>
        <taxon>Polyphaga</taxon>
        <taxon>Elateriformia</taxon>
        <taxon>Elateroidea</taxon>
        <taxon>Lampyridae</taxon>
        <taxon>Lampyrinae</taxon>
        <taxon>Pyrocoelia</taxon>
    </lineage>
</organism>
<dbReference type="EMBL" id="JAVRBK010000007">
    <property type="protein sequence ID" value="KAK5640848.1"/>
    <property type="molecule type" value="Genomic_DNA"/>
</dbReference>
<evidence type="ECO:0000256" key="1">
    <source>
        <dbReference type="SAM" id="MobiDB-lite"/>
    </source>
</evidence>
<reference evidence="2 3" key="1">
    <citation type="journal article" date="2024" name="Insects">
        <title>An Improved Chromosome-Level Genome Assembly of the Firefly Pyrocoelia pectoralis.</title>
        <authorList>
            <person name="Fu X."/>
            <person name="Meyer-Rochow V.B."/>
            <person name="Ballantyne L."/>
            <person name="Zhu X."/>
        </authorList>
    </citation>
    <scope>NUCLEOTIDE SEQUENCE [LARGE SCALE GENOMIC DNA]</scope>
    <source>
        <strain evidence="2">XCY_ONT2</strain>
    </source>
</reference>
<feature type="region of interest" description="Disordered" evidence="1">
    <location>
        <begin position="99"/>
        <end position="136"/>
    </location>
</feature>
<dbReference type="Proteomes" id="UP001329430">
    <property type="component" value="Chromosome 7"/>
</dbReference>
<keyword evidence="3" id="KW-1185">Reference proteome</keyword>
<accession>A0AAN7V8C0</accession>
<evidence type="ECO:0000313" key="2">
    <source>
        <dbReference type="EMBL" id="KAK5640848.1"/>
    </source>
</evidence>
<protein>
    <submittedName>
        <fullName evidence="2">Uncharacterized protein</fullName>
    </submittedName>
</protein>